<comment type="caution">
    <text evidence="1">The sequence shown here is derived from an EMBL/GenBank/DDBJ whole genome shotgun (WGS) entry which is preliminary data.</text>
</comment>
<sequence>METPTTFTAPELVSDLAFVAQYADAELTAQIISSTTVSNAPNMSNEVVDPDDQDDDSDSSQDEAAAENEEPAMEDSSDTSSDEEEDNFSKVKEDIDAAMIEHDKEIRRPLTTEHEIVVVPVREPSVELTADFPIAQCGRILHVSVPGLMMTVQSNPSTKTLDEGSVLCLEDRTVIGCVDEIFGPVLMPMYLVRFKTADKMPMKAAVNAAVYNATEHTTYIIPDKIKDKGSDASNLFDEEEDEPEFSDDEAEAVAKRSKRRRNQRDAQGARNGNTGAISSFDRRRCHGRQKGRGGRGLHGHRDNASIYHTRQKGLPHGDCIYYGQQPLAIMTCGMSSSSSIQTQPHGGVTKFTQPVGFGGLRPPLIYGTTNYTFPQVSQSNIAAQQPTSSCHVVNMLQEQAQRNSYYIPPPPSIYSAHNQPSCQFPPAPYPQYFQPPNRPYMKPHQVSIAPPFQFQPPSNSQPPLPPATE</sequence>
<evidence type="ECO:0000313" key="1">
    <source>
        <dbReference type="EMBL" id="KAI9921682.1"/>
    </source>
</evidence>
<dbReference type="Proteomes" id="UP001163321">
    <property type="component" value="Chromosome 1"/>
</dbReference>
<organism evidence="1 2">
    <name type="scientific">Peronosclerospora sorghi</name>
    <dbReference type="NCBI Taxonomy" id="230839"/>
    <lineage>
        <taxon>Eukaryota</taxon>
        <taxon>Sar</taxon>
        <taxon>Stramenopiles</taxon>
        <taxon>Oomycota</taxon>
        <taxon>Peronosporomycetes</taxon>
        <taxon>Peronosporales</taxon>
        <taxon>Peronosporaceae</taxon>
        <taxon>Peronosclerospora</taxon>
    </lineage>
</organism>
<gene>
    <name evidence="1" type="ORF">PsorP6_000344</name>
</gene>
<proteinExistence type="predicted"/>
<evidence type="ECO:0000313" key="2">
    <source>
        <dbReference type="Proteomes" id="UP001163321"/>
    </source>
</evidence>
<accession>A0ACC0WSF3</accession>
<reference evidence="1 2" key="1">
    <citation type="journal article" date="2022" name="bioRxiv">
        <title>The genome of the oomycete Peronosclerospora sorghi, a cosmopolitan pathogen of maize and sorghum, is inflated with dispersed pseudogenes.</title>
        <authorList>
            <person name="Fletcher K."/>
            <person name="Martin F."/>
            <person name="Isakeit T."/>
            <person name="Cavanaugh K."/>
            <person name="Magill C."/>
            <person name="Michelmore R."/>
        </authorList>
    </citation>
    <scope>NUCLEOTIDE SEQUENCE [LARGE SCALE GENOMIC DNA]</scope>
    <source>
        <strain evidence="1">P6</strain>
    </source>
</reference>
<protein>
    <submittedName>
        <fullName evidence="1">Uncharacterized protein</fullName>
    </submittedName>
</protein>
<dbReference type="EMBL" id="CM047580">
    <property type="protein sequence ID" value="KAI9921682.1"/>
    <property type="molecule type" value="Genomic_DNA"/>
</dbReference>
<name>A0ACC0WSF3_9STRA</name>
<keyword evidence="2" id="KW-1185">Reference proteome</keyword>